<organism evidence="6 7">
    <name type="scientific">Paraburkholderia nemoris</name>
    <dbReference type="NCBI Taxonomy" id="2793076"/>
    <lineage>
        <taxon>Bacteria</taxon>
        <taxon>Pseudomonadati</taxon>
        <taxon>Pseudomonadota</taxon>
        <taxon>Betaproteobacteria</taxon>
        <taxon>Burkholderiales</taxon>
        <taxon>Burkholderiaceae</taxon>
        <taxon>Paraburkholderia</taxon>
    </lineage>
</organism>
<name>A0ABM8S5R4_9BURK</name>
<dbReference type="Gene3D" id="1.20.58.340">
    <property type="entry name" value="Magnesium transport protein CorA, transmembrane region"/>
    <property type="match status" value="1"/>
</dbReference>
<dbReference type="PANTHER" id="PTHR46494">
    <property type="entry name" value="CORA FAMILY METAL ION TRANSPORTER (EUROFUNG)"/>
    <property type="match status" value="1"/>
</dbReference>
<evidence type="ECO:0000256" key="4">
    <source>
        <dbReference type="ARBA" id="ARBA00023136"/>
    </source>
</evidence>
<evidence type="ECO:0000313" key="7">
    <source>
        <dbReference type="Proteomes" id="UP000673821"/>
    </source>
</evidence>
<dbReference type="Pfam" id="PF01544">
    <property type="entry name" value="CorA"/>
    <property type="match status" value="1"/>
</dbReference>
<sequence length="124" mass="13454">MPICPCPCAIIFPSTRKAEGAQSLRQSAEAFSLTVLDMAGLQERIKLLEEEIADRVAEHTNRSVLILTAVTVIALPVNLISGLLGMNIGGLPLKYDSHGFWIVALIALLLTSVAAWLIFRPRSD</sequence>
<dbReference type="GeneID" id="97051406"/>
<dbReference type="InterPro" id="IPR002523">
    <property type="entry name" value="MgTranspt_CorA/ZnTranspt_ZntB"/>
</dbReference>
<evidence type="ECO:0000256" key="3">
    <source>
        <dbReference type="ARBA" id="ARBA00022989"/>
    </source>
</evidence>
<keyword evidence="4 5" id="KW-0472">Membrane</keyword>
<evidence type="ECO:0000256" key="1">
    <source>
        <dbReference type="ARBA" id="ARBA00004651"/>
    </source>
</evidence>
<comment type="caution">
    <text evidence="6">The sequence shown here is derived from an EMBL/GenBank/DDBJ whole genome shotgun (WGS) entry which is preliminary data.</text>
</comment>
<protein>
    <submittedName>
        <fullName evidence="6">Zinc transport protein ZntB</fullName>
    </submittedName>
</protein>
<dbReference type="Proteomes" id="UP000673821">
    <property type="component" value="Unassembled WGS sequence"/>
</dbReference>
<accession>A0ABM8S5R4</accession>
<dbReference type="PANTHER" id="PTHR46494:SF3">
    <property type="entry name" value="ZINC TRANSPORT PROTEIN ZNTB"/>
    <property type="match status" value="1"/>
</dbReference>
<keyword evidence="7" id="KW-1185">Reference proteome</keyword>
<evidence type="ECO:0000256" key="2">
    <source>
        <dbReference type="ARBA" id="ARBA00022692"/>
    </source>
</evidence>
<reference evidence="6 7" key="1">
    <citation type="submission" date="2021-02" db="EMBL/GenBank/DDBJ databases">
        <authorList>
            <person name="Vanwijnsberghe S."/>
        </authorList>
    </citation>
    <scope>NUCLEOTIDE SEQUENCE [LARGE SCALE GENOMIC DNA]</scope>
    <source>
        <strain evidence="6 7">R-69776</strain>
    </source>
</reference>
<feature type="transmembrane region" description="Helical" evidence="5">
    <location>
        <begin position="98"/>
        <end position="119"/>
    </location>
</feature>
<evidence type="ECO:0000313" key="6">
    <source>
        <dbReference type="EMBL" id="CAE6790148.1"/>
    </source>
</evidence>
<dbReference type="EMBL" id="CAJNBH010000014">
    <property type="protein sequence ID" value="CAE6790148.1"/>
    <property type="molecule type" value="Genomic_DNA"/>
</dbReference>
<dbReference type="RefSeq" id="WP_054037433.1">
    <property type="nucleotide sequence ID" value="NZ_CAJNBH010000014.1"/>
</dbReference>
<dbReference type="InterPro" id="IPR045863">
    <property type="entry name" value="CorA_TM1_TM2"/>
</dbReference>
<gene>
    <name evidence="6" type="primary">zntB</name>
    <name evidence="6" type="ORF">R69776_04718</name>
</gene>
<keyword evidence="2 5" id="KW-0812">Transmembrane</keyword>
<comment type="subcellular location">
    <subcellularLocation>
        <location evidence="1">Cell membrane</location>
        <topology evidence="1">Multi-pass membrane protein</topology>
    </subcellularLocation>
</comment>
<evidence type="ECO:0000256" key="5">
    <source>
        <dbReference type="SAM" id="Phobius"/>
    </source>
</evidence>
<keyword evidence="3 5" id="KW-1133">Transmembrane helix</keyword>
<feature type="transmembrane region" description="Helical" evidence="5">
    <location>
        <begin position="64"/>
        <end position="86"/>
    </location>
</feature>
<proteinExistence type="predicted"/>
<dbReference type="SUPFAM" id="SSF144083">
    <property type="entry name" value="Magnesium transport protein CorA, transmembrane region"/>
    <property type="match status" value="1"/>
</dbReference>